<dbReference type="PROSITE" id="PS50005">
    <property type="entry name" value="TPR"/>
    <property type="match status" value="1"/>
</dbReference>
<organism evidence="7 8">
    <name type="scientific">Aphidius gifuensis</name>
    <name type="common">Parasitoid wasp</name>
    <dbReference type="NCBI Taxonomy" id="684658"/>
    <lineage>
        <taxon>Eukaryota</taxon>
        <taxon>Metazoa</taxon>
        <taxon>Ecdysozoa</taxon>
        <taxon>Arthropoda</taxon>
        <taxon>Hexapoda</taxon>
        <taxon>Insecta</taxon>
        <taxon>Pterygota</taxon>
        <taxon>Neoptera</taxon>
        <taxon>Endopterygota</taxon>
        <taxon>Hymenoptera</taxon>
        <taxon>Apocrita</taxon>
        <taxon>Ichneumonoidea</taxon>
        <taxon>Braconidae</taxon>
        <taxon>Aphidiinae</taxon>
        <taxon>Aphidius</taxon>
    </lineage>
</organism>
<dbReference type="SUPFAM" id="SSF54534">
    <property type="entry name" value="FKBP-like"/>
    <property type="match status" value="1"/>
</dbReference>
<keyword evidence="3 5" id="KW-0802">TPR repeat</keyword>
<protein>
    <recommendedName>
        <fullName evidence="4">peptidylprolyl isomerase</fullName>
        <ecNumber evidence="4">5.2.1.8</ecNumber>
    </recommendedName>
</protein>
<evidence type="ECO:0000256" key="3">
    <source>
        <dbReference type="ARBA" id="ARBA00022803"/>
    </source>
</evidence>
<dbReference type="GO" id="GO:0051879">
    <property type="term" value="F:Hsp90 protein binding"/>
    <property type="evidence" value="ECO:0007669"/>
    <property type="project" value="TreeGrafter"/>
</dbReference>
<dbReference type="GO" id="GO:0005737">
    <property type="term" value="C:cytoplasm"/>
    <property type="evidence" value="ECO:0007669"/>
    <property type="project" value="TreeGrafter"/>
</dbReference>
<dbReference type="SMART" id="SM00028">
    <property type="entry name" value="TPR"/>
    <property type="match status" value="2"/>
</dbReference>
<dbReference type="EMBL" id="JACMRX010000004">
    <property type="protein sequence ID" value="KAF7990236.1"/>
    <property type="molecule type" value="Genomic_DNA"/>
</dbReference>
<dbReference type="EC" id="5.2.1.8" evidence="4"/>
<gene>
    <name evidence="7" type="ORF">HCN44_000041</name>
</gene>
<evidence type="ECO:0000256" key="5">
    <source>
        <dbReference type="PROSITE-ProRule" id="PRU00339"/>
    </source>
</evidence>
<evidence type="ECO:0000256" key="4">
    <source>
        <dbReference type="PROSITE-ProRule" id="PRU00277"/>
    </source>
</evidence>
<dbReference type="OrthoDB" id="8116123at2759"/>
<sequence>MSKENVEELFDQFTLKELMSKDGIQFEMGNEEPELDDAFNYNQVVNLSGDDLLAEINMYEFLEESAEAGCEGSISLGLHFRKVKSKLDDLSSDGRIKKKVMQEGTGDVVPEKALVIIKYSGYFEDQDEPYDSTHARGTTERYTLGGTELLYGLDVGIQSMKKGEIAIFWIDYTCAYGEMGCPPLIPPRGDVMFIVQLIDYLDSGTVNNFENLTVQEKKTYANVKLQVNSLFKIAADNFKRKKYNQAVRDYKQQDKEAQKLLSKSRQNLAICYNIQDIPRLACIECNAATHKTAKIYYHHGKALIKMGEYSEALTKLNKSLNMEPANQTVISEINKAITLQKKYMRIQKDLWSNCLDPKKADEEEKDKQRDKMAREFVETFVNDNAVQRQEIPAGIDASLLELIRKHAALSGMNIASVSRFDKETRYLQKPDYV</sequence>
<dbReference type="Proteomes" id="UP000639338">
    <property type="component" value="Unassembled WGS sequence"/>
</dbReference>
<dbReference type="GO" id="GO:0003755">
    <property type="term" value="F:peptidyl-prolyl cis-trans isomerase activity"/>
    <property type="evidence" value="ECO:0007669"/>
    <property type="project" value="UniProtKB-KW"/>
</dbReference>
<dbReference type="InterPro" id="IPR001179">
    <property type="entry name" value="PPIase_FKBP_dom"/>
</dbReference>
<keyword evidence="4" id="KW-0413">Isomerase</keyword>
<evidence type="ECO:0000256" key="2">
    <source>
        <dbReference type="ARBA" id="ARBA00022737"/>
    </source>
</evidence>
<dbReference type="PROSITE" id="PS50293">
    <property type="entry name" value="TPR_REGION"/>
    <property type="match status" value="1"/>
</dbReference>
<evidence type="ECO:0000313" key="7">
    <source>
        <dbReference type="EMBL" id="KAF7990236.1"/>
    </source>
</evidence>
<dbReference type="Gene3D" id="3.10.50.40">
    <property type="match status" value="1"/>
</dbReference>
<accession>A0A834XNZ4</accession>
<evidence type="ECO:0000256" key="1">
    <source>
        <dbReference type="ARBA" id="ARBA00009648"/>
    </source>
</evidence>
<dbReference type="SUPFAM" id="SSF48452">
    <property type="entry name" value="TPR-like"/>
    <property type="match status" value="1"/>
</dbReference>
<evidence type="ECO:0000313" key="8">
    <source>
        <dbReference type="Proteomes" id="UP000639338"/>
    </source>
</evidence>
<proteinExistence type="inferred from homology"/>
<dbReference type="InterPro" id="IPR011990">
    <property type="entry name" value="TPR-like_helical_dom_sf"/>
</dbReference>
<dbReference type="GO" id="GO:0034587">
    <property type="term" value="P:piRNA processing"/>
    <property type="evidence" value="ECO:0007669"/>
    <property type="project" value="TreeGrafter"/>
</dbReference>
<dbReference type="InterPro" id="IPR042282">
    <property type="entry name" value="FKBP6/shu"/>
</dbReference>
<keyword evidence="8" id="KW-1185">Reference proteome</keyword>
<keyword evidence="4" id="KW-0697">Rotamase</keyword>
<comment type="similarity">
    <text evidence="1">Belongs to the FKBP6 family.</text>
</comment>
<dbReference type="GO" id="GO:0007283">
    <property type="term" value="P:spermatogenesis"/>
    <property type="evidence" value="ECO:0007669"/>
    <property type="project" value="TreeGrafter"/>
</dbReference>
<dbReference type="InterPro" id="IPR019734">
    <property type="entry name" value="TPR_rpt"/>
</dbReference>
<comment type="caution">
    <text evidence="7">The sequence shown here is derived from an EMBL/GenBank/DDBJ whole genome shotgun (WGS) entry which is preliminary data.</text>
</comment>
<dbReference type="AlphaFoldDB" id="A0A834XNZ4"/>
<dbReference type="Pfam" id="PF00254">
    <property type="entry name" value="FKBP_C"/>
    <property type="match status" value="1"/>
</dbReference>
<evidence type="ECO:0000259" key="6">
    <source>
        <dbReference type="PROSITE" id="PS50059"/>
    </source>
</evidence>
<dbReference type="PROSITE" id="PS50059">
    <property type="entry name" value="FKBP_PPIASE"/>
    <property type="match status" value="1"/>
</dbReference>
<comment type="catalytic activity">
    <reaction evidence="4">
        <text>[protein]-peptidylproline (omega=180) = [protein]-peptidylproline (omega=0)</text>
        <dbReference type="Rhea" id="RHEA:16237"/>
        <dbReference type="Rhea" id="RHEA-COMP:10747"/>
        <dbReference type="Rhea" id="RHEA-COMP:10748"/>
        <dbReference type="ChEBI" id="CHEBI:83833"/>
        <dbReference type="ChEBI" id="CHEBI:83834"/>
        <dbReference type="EC" id="5.2.1.8"/>
    </reaction>
</comment>
<name>A0A834XNZ4_APHGI</name>
<dbReference type="Gene3D" id="1.25.40.10">
    <property type="entry name" value="Tetratricopeptide repeat domain"/>
    <property type="match status" value="1"/>
</dbReference>
<dbReference type="PANTHER" id="PTHR46674:SF1">
    <property type="entry name" value="INACTIVE PEPTIDYL-PROLYL CIS-TRANS ISOMERASE FKBP6"/>
    <property type="match status" value="1"/>
</dbReference>
<feature type="repeat" description="TPR" evidence="5">
    <location>
        <begin position="293"/>
        <end position="326"/>
    </location>
</feature>
<dbReference type="InterPro" id="IPR046357">
    <property type="entry name" value="PPIase_dom_sf"/>
</dbReference>
<keyword evidence="2" id="KW-0677">Repeat</keyword>
<feature type="domain" description="PPIase FKBP-type" evidence="6">
    <location>
        <begin position="112"/>
        <end position="201"/>
    </location>
</feature>
<reference evidence="7 8" key="1">
    <citation type="submission" date="2020-08" db="EMBL/GenBank/DDBJ databases">
        <title>Aphidius gifuensis genome sequencing and assembly.</title>
        <authorList>
            <person name="Du Z."/>
        </authorList>
    </citation>
    <scope>NUCLEOTIDE SEQUENCE [LARGE SCALE GENOMIC DNA]</scope>
    <source>
        <strain evidence="7">YNYX2018</strain>
        <tissue evidence="7">Adults</tissue>
    </source>
</reference>
<dbReference type="PANTHER" id="PTHR46674">
    <property type="entry name" value="INACTIVE PEPTIDYL-PROLYL CIS-TRANS ISOMERASE FKBP6"/>
    <property type="match status" value="1"/>
</dbReference>